<evidence type="ECO:0000256" key="1">
    <source>
        <dbReference type="SAM" id="MobiDB-lite"/>
    </source>
</evidence>
<feature type="compositionally biased region" description="Basic and acidic residues" evidence="1">
    <location>
        <begin position="66"/>
        <end position="85"/>
    </location>
</feature>
<comment type="caution">
    <text evidence="2">The sequence shown here is derived from an EMBL/GenBank/DDBJ whole genome shotgun (WGS) entry which is preliminary data.</text>
</comment>
<evidence type="ECO:0000313" key="2">
    <source>
        <dbReference type="EMBL" id="VEL38739.1"/>
    </source>
</evidence>
<keyword evidence="3" id="KW-1185">Reference proteome</keyword>
<sequence length="85" mass="9418">MKLRRGERPPVAEASSSTELARPGQADNTTSNTSAGRRTWPSSRTACARRQPNPPDRCPRRPPARLGRDSKLQKPDAEALRLEQV</sequence>
<reference evidence="2" key="1">
    <citation type="submission" date="2018-11" db="EMBL/GenBank/DDBJ databases">
        <authorList>
            <consortium name="Pathogen Informatics"/>
        </authorList>
    </citation>
    <scope>NUCLEOTIDE SEQUENCE</scope>
</reference>
<feature type="compositionally biased region" description="Basic and acidic residues" evidence="1">
    <location>
        <begin position="1"/>
        <end position="10"/>
    </location>
</feature>
<organism evidence="2 3">
    <name type="scientific">Protopolystoma xenopodis</name>
    <dbReference type="NCBI Taxonomy" id="117903"/>
    <lineage>
        <taxon>Eukaryota</taxon>
        <taxon>Metazoa</taxon>
        <taxon>Spiralia</taxon>
        <taxon>Lophotrochozoa</taxon>
        <taxon>Platyhelminthes</taxon>
        <taxon>Monogenea</taxon>
        <taxon>Polyopisthocotylea</taxon>
        <taxon>Polystomatidea</taxon>
        <taxon>Polystomatidae</taxon>
        <taxon>Protopolystoma</taxon>
    </lineage>
</organism>
<evidence type="ECO:0000313" key="3">
    <source>
        <dbReference type="Proteomes" id="UP000784294"/>
    </source>
</evidence>
<dbReference type="Proteomes" id="UP000784294">
    <property type="component" value="Unassembled WGS sequence"/>
</dbReference>
<gene>
    <name evidence="2" type="ORF">PXEA_LOCUS32179</name>
</gene>
<name>A0A448XKB7_9PLAT</name>
<proteinExistence type="predicted"/>
<accession>A0A448XKB7</accession>
<dbReference type="EMBL" id="CAAALY010258859">
    <property type="protein sequence ID" value="VEL38739.1"/>
    <property type="molecule type" value="Genomic_DNA"/>
</dbReference>
<dbReference type="AlphaFoldDB" id="A0A448XKB7"/>
<feature type="compositionally biased region" description="Polar residues" evidence="1">
    <location>
        <begin position="26"/>
        <end position="45"/>
    </location>
</feature>
<protein>
    <submittedName>
        <fullName evidence="2">Uncharacterized protein</fullName>
    </submittedName>
</protein>
<feature type="region of interest" description="Disordered" evidence="1">
    <location>
        <begin position="1"/>
        <end position="85"/>
    </location>
</feature>